<feature type="transmembrane region" description="Helical" evidence="1">
    <location>
        <begin position="56"/>
        <end position="75"/>
    </location>
</feature>
<organism evidence="3">
    <name type="scientific">freshwater metagenome</name>
    <dbReference type="NCBI Taxonomy" id="449393"/>
    <lineage>
        <taxon>unclassified sequences</taxon>
        <taxon>metagenomes</taxon>
        <taxon>ecological metagenomes</taxon>
    </lineage>
</organism>
<dbReference type="InterPro" id="IPR021385">
    <property type="entry name" value="DUF3017"/>
</dbReference>
<keyword evidence="1" id="KW-1133">Transmembrane helix</keyword>
<dbReference type="EMBL" id="CAFBPU010000001">
    <property type="protein sequence ID" value="CAB5017962.1"/>
    <property type="molecule type" value="Genomic_DNA"/>
</dbReference>
<accession>A0A6J7IUB7</accession>
<feature type="transmembrane region" description="Helical" evidence="1">
    <location>
        <begin position="27"/>
        <end position="44"/>
    </location>
</feature>
<gene>
    <name evidence="2" type="ORF">UFOPK3268_01085</name>
    <name evidence="3" type="ORF">UFOPK3752_00636</name>
    <name evidence="4" type="ORF">UFOPK4150_00061</name>
</gene>
<keyword evidence="1" id="KW-0472">Membrane</keyword>
<name>A0A6J7IUB7_9ZZZZ</name>
<dbReference type="EMBL" id="CAFBIZ010000139">
    <property type="protein sequence ID" value="CAB4850832.1"/>
    <property type="molecule type" value="Genomic_DNA"/>
</dbReference>
<reference evidence="3" key="1">
    <citation type="submission" date="2020-05" db="EMBL/GenBank/DDBJ databases">
        <authorList>
            <person name="Chiriac C."/>
            <person name="Salcher M."/>
            <person name="Ghai R."/>
            <person name="Kavagutti S V."/>
        </authorList>
    </citation>
    <scope>NUCLEOTIDE SEQUENCE</scope>
</reference>
<protein>
    <submittedName>
        <fullName evidence="3">Unannotated protein</fullName>
    </submittedName>
</protein>
<dbReference type="EMBL" id="CAFBND010000018">
    <property type="protein sequence ID" value="CAB4934351.1"/>
    <property type="molecule type" value="Genomic_DNA"/>
</dbReference>
<evidence type="ECO:0000313" key="3">
    <source>
        <dbReference type="EMBL" id="CAB4934351.1"/>
    </source>
</evidence>
<evidence type="ECO:0000313" key="2">
    <source>
        <dbReference type="EMBL" id="CAB4850832.1"/>
    </source>
</evidence>
<proteinExistence type="predicted"/>
<keyword evidence="1" id="KW-0812">Transmembrane</keyword>
<dbReference type="Pfam" id="PF11222">
    <property type="entry name" value="DUF3017"/>
    <property type="match status" value="1"/>
</dbReference>
<sequence length="80" mass="7881">MTAALVVVVGGLLVVAAGRFRSGAVVMAVGVSLALVLRLLLPHARAGMLAVRSKGVDIAVLATLAAATGVLALWVPPPSG</sequence>
<evidence type="ECO:0000256" key="1">
    <source>
        <dbReference type="SAM" id="Phobius"/>
    </source>
</evidence>
<dbReference type="AlphaFoldDB" id="A0A6J7IUB7"/>
<evidence type="ECO:0000313" key="4">
    <source>
        <dbReference type="EMBL" id="CAB5017962.1"/>
    </source>
</evidence>